<reference evidence="2" key="2">
    <citation type="submission" date="2020-11" db="EMBL/GenBank/DDBJ databases">
        <authorList>
            <person name="McCartney M.A."/>
            <person name="Auch B."/>
            <person name="Kono T."/>
            <person name="Mallez S."/>
            <person name="Becker A."/>
            <person name="Gohl D.M."/>
            <person name="Silverstein K.A.T."/>
            <person name="Koren S."/>
            <person name="Bechman K.B."/>
            <person name="Herman A."/>
            <person name="Abrahante J.E."/>
            <person name="Garbe J."/>
        </authorList>
    </citation>
    <scope>NUCLEOTIDE SEQUENCE</scope>
    <source>
        <strain evidence="2">Duluth1</strain>
        <tissue evidence="2">Whole animal</tissue>
    </source>
</reference>
<gene>
    <name evidence="2" type="ORF">DPMN_157925</name>
</gene>
<comment type="caution">
    <text evidence="2">The sequence shown here is derived from an EMBL/GenBank/DDBJ whole genome shotgun (WGS) entry which is preliminary data.</text>
</comment>
<dbReference type="Proteomes" id="UP000828390">
    <property type="component" value="Unassembled WGS sequence"/>
</dbReference>
<name>A0A9D4EI72_DREPO</name>
<keyword evidence="3" id="KW-1185">Reference proteome</keyword>
<protein>
    <submittedName>
        <fullName evidence="2">Uncharacterized protein</fullName>
    </submittedName>
</protein>
<evidence type="ECO:0000256" key="1">
    <source>
        <dbReference type="SAM" id="MobiDB-lite"/>
    </source>
</evidence>
<feature type="region of interest" description="Disordered" evidence="1">
    <location>
        <begin position="33"/>
        <end position="55"/>
    </location>
</feature>
<sequence>MLQSGQGSSNGEAVHNGHNGAVSLACVQPLINKGQPADTDAAGENEEETQIKTEA</sequence>
<proteinExistence type="predicted"/>
<accession>A0A9D4EI72</accession>
<evidence type="ECO:0000313" key="2">
    <source>
        <dbReference type="EMBL" id="KAH3780115.1"/>
    </source>
</evidence>
<dbReference type="AlphaFoldDB" id="A0A9D4EI72"/>
<dbReference type="EMBL" id="JAIWYP010000008">
    <property type="protein sequence ID" value="KAH3780115.1"/>
    <property type="molecule type" value="Genomic_DNA"/>
</dbReference>
<reference evidence="2" key="1">
    <citation type="journal article" date="2019" name="bioRxiv">
        <title>The Genome of the Zebra Mussel, Dreissena polymorpha: A Resource for Invasive Species Research.</title>
        <authorList>
            <person name="McCartney M.A."/>
            <person name="Auch B."/>
            <person name="Kono T."/>
            <person name="Mallez S."/>
            <person name="Zhang Y."/>
            <person name="Obille A."/>
            <person name="Becker A."/>
            <person name="Abrahante J.E."/>
            <person name="Garbe J."/>
            <person name="Badalamenti J.P."/>
            <person name="Herman A."/>
            <person name="Mangelson H."/>
            <person name="Liachko I."/>
            <person name="Sullivan S."/>
            <person name="Sone E.D."/>
            <person name="Koren S."/>
            <person name="Silverstein K.A.T."/>
            <person name="Beckman K.B."/>
            <person name="Gohl D.M."/>
        </authorList>
    </citation>
    <scope>NUCLEOTIDE SEQUENCE</scope>
    <source>
        <strain evidence="2">Duluth1</strain>
        <tissue evidence="2">Whole animal</tissue>
    </source>
</reference>
<evidence type="ECO:0000313" key="3">
    <source>
        <dbReference type="Proteomes" id="UP000828390"/>
    </source>
</evidence>
<organism evidence="2 3">
    <name type="scientific">Dreissena polymorpha</name>
    <name type="common">Zebra mussel</name>
    <name type="synonym">Mytilus polymorpha</name>
    <dbReference type="NCBI Taxonomy" id="45954"/>
    <lineage>
        <taxon>Eukaryota</taxon>
        <taxon>Metazoa</taxon>
        <taxon>Spiralia</taxon>
        <taxon>Lophotrochozoa</taxon>
        <taxon>Mollusca</taxon>
        <taxon>Bivalvia</taxon>
        <taxon>Autobranchia</taxon>
        <taxon>Heteroconchia</taxon>
        <taxon>Euheterodonta</taxon>
        <taxon>Imparidentia</taxon>
        <taxon>Neoheterodontei</taxon>
        <taxon>Myida</taxon>
        <taxon>Dreissenoidea</taxon>
        <taxon>Dreissenidae</taxon>
        <taxon>Dreissena</taxon>
    </lineage>
</organism>